<evidence type="ECO:0000256" key="3">
    <source>
        <dbReference type="ARBA" id="ARBA00022496"/>
    </source>
</evidence>
<dbReference type="Pfam" id="PF00005">
    <property type="entry name" value="ABC_tran"/>
    <property type="match status" value="1"/>
</dbReference>
<dbReference type="PANTHER" id="PTHR42781">
    <property type="entry name" value="SPERMIDINE/PUTRESCINE IMPORT ATP-BINDING PROTEIN POTA"/>
    <property type="match status" value="1"/>
</dbReference>
<dbReference type="GO" id="GO:0015408">
    <property type="term" value="F:ABC-type ferric iron transporter activity"/>
    <property type="evidence" value="ECO:0007669"/>
    <property type="project" value="InterPro"/>
</dbReference>
<keyword evidence="8" id="KW-0472">Membrane</keyword>
<accession>A0A1Y5FC55</accession>
<evidence type="ECO:0000313" key="10">
    <source>
        <dbReference type="EMBL" id="OUR99782.1"/>
    </source>
</evidence>
<dbReference type="PROSITE" id="PS00211">
    <property type="entry name" value="ABC_TRANSPORTER_1"/>
    <property type="match status" value="1"/>
</dbReference>
<keyword evidence="5" id="KW-0067">ATP-binding</keyword>
<dbReference type="PANTHER" id="PTHR42781:SF4">
    <property type="entry name" value="SPERMIDINE_PUTRESCINE IMPORT ATP-BINDING PROTEIN POTA"/>
    <property type="match status" value="1"/>
</dbReference>
<evidence type="ECO:0000256" key="2">
    <source>
        <dbReference type="ARBA" id="ARBA00022475"/>
    </source>
</evidence>
<keyword evidence="6" id="KW-0408">Iron</keyword>
<evidence type="ECO:0000256" key="4">
    <source>
        <dbReference type="ARBA" id="ARBA00022741"/>
    </source>
</evidence>
<protein>
    <recommendedName>
        <fullName evidence="9">ABC transporter domain-containing protein</fullName>
    </recommendedName>
</protein>
<dbReference type="InterPro" id="IPR003439">
    <property type="entry name" value="ABC_transporter-like_ATP-bd"/>
</dbReference>
<name>A0A1Y5FC55_9BACT</name>
<dbReference type="EMBL" id="MAAO01000002">
    <property type="protein sequence ID" value="OUR99782.1"/>
    <property type="molecule type" value="Genomic_DNA"/>
</dbReference>
<keyword evidence="3" id="KW-0410">Iron transport</keyword>
<dbReference type="InterPro" id="IPR015853">
    <property type="entry name" value="ABC_transpr_FbpC"/>
</dbReference>
<dbReference type="GO" id="GO:0016020">
    <property type="term" value="C:membrane"/>
    <property type="evidence" value="ECO:0007669"/>
    <property type="project" value="InterPro"/>
</dbReference>
<dbReference type="InterPro" id="IPR017871">
    <property type="entry name" value="ABC_transporter-like_CS"/>
</dbReference>
<dbReference type="SMART" id="SM00382">
    <property type="entry name" value="AAA"/>
    <property type="match status" value="1"/>
</dbReference>
<evidence type="ECO:0000256" key="8">
    <source>
        <dbReference type="ARBA" id="ARBA00023136"/>
    </source>
</evidence>
<dbReference type="GO" id="GO:0015697">
    <property type="term" value="P:quaternary ammonium group transport"/>
    <property type="evidence" value="ECO:0007669"/>
    <property type="project" value="UniProtKB-ARBA"/>
</dbReference>
<comment type="caution">
    <text evidence="10">The sequence shown here is derived from an EMBL/GenBank/DDBJ whole genome shotgun (WGS) entry which is preliminary data.</text>
</comment>
<dbReference type="CDD" id="cd03259">
    <property type="entry name" value="ABC_Carb_Solutes_like"/>
    <property type="match status" value="1"/>
</dbReference>
<proteinExistence type="predicted"/>
<evidence type="ECO:0000313" key="11">
    <source>
        <dbReference type="Proteomes" id="UP000196531"/>
    </source>
</evidence>
<sequence length="345" mass="39621">MNILQVSNLIHKYDKETILNDMNFTLKKGEILCVLGPSGCGKTTLLNCISGFVDITGGKITCKEQVVSESNFTMPPEKRNVSLVFQDYALFPHMSVKKNIQFALRNKPKNYQEEKIVEVLKMVGLLEKIKNYPHELSGGEQQRVAIARSIASGNDLLLLDEPFSNLDPNLRQELRSELRNLLKKNEISAIFITHDQYEAFDMADRIAVLNKGKIEQIDSPRELYQNPKNTFVANFLGSKNLIKAIYDENTSAYTCPLFSIPRERIEMSEEVYFYLPNDAIQLKESDFINHDFEVLGEHFRGDNLELEIKFRDIEMSISRPAYAVNIRDKLLKLYFNTDLIKIIPV</sequence>
<dbReference type="PROSITE" id="PS50893">
    <property type="entry name" value="ABC_TRANSPORTER_2"/>
    <property type="match status" value="1"/>
</dbReference>
<dbReference type="SUPFAM" id="SSF52540">
    <property type="entry name" value="P-loop containing nucleoside triphosphate hydrolases"/>
    <property type="match status" value="1"/>
</dbReference>
<dbReference type="GO" id="GO:0016887">
    <property type="term" value="F:ATP hydrolysis activity"/>
    <property type="evidence" value="ECO:0007669"/>
    <property type="project" value="InterPro"/>
</dbReference>
<keyword evidence="7" id="KW-0406">Ion transport</keyword>
<dbReference type="InterPro" id="IPR027417">
    <property type="entry name" value="P-loop_NTPase"/>
</dbReference>
<keyword evidence="4" id="KW-0547">Nucleotide-binding</keyword>
<keyword evidence="1" id="KW-0813">Transport</keyword>
<evidence type="ECO:0000256" key="1">
    <source>
        <dbReference type="ARBA" id="ARBA00022448"/>
    </source>
</evidence>
<dbReference type="Proteomes" id="UP000196531">
    <property type="component" value="Unassembled WGS sequence"/>
</dbReference>
<dbReference type="GO" id="GO:0005524">
    <property type="term" value="F:ATP binding"/>
    <property type="evidence" value="ECO:0007669"/>
    <property type="project" value="UniProtKB-KW"/>
</dbReference>
<dbReference type="FunFam" id="3.40.50.300:FF:000425">
    <property type="entry name" value="Probable ABC transporter, ATP-binding subunit"/>
    <property type="match status" value="1"/>
</dbReference>
<dbReference type="InterPro" id="IPR050093">
    <property type="entry name" value="ABC_SmlMolc_Importer"/>
</dbReference>
<evidence type="ECO:0000256" key="7">
    <source>
        <dbReference type="ARBA" id="ARBA00023065"/>
    </source>
</evidence>
<evidence type="ECO:0000256" key="5">
    <source>
        <dbReference type="ARBA" id="ARBA00022840"/>
    </source>
</evidence>
<dbReference type="InterPro" id="IPR003593">
    <property type="entry name" value="AAA+_ATPase"/>
</dbReference>
<feature type="domain" description="ABC transporter" evidence="9">
    <location>
        <begin position="4"/>
        <end position="236"/>
    </location>
</feature>
<evidence type="ECO:0000256" key="6">
    <source>
        <dbReference type="ARBA" id="ARBA00023004"/>
    </source>
</evidence>
<organism evidence="10 11">
    <name type="scientific">Halobacteriovorax marinus</name>
    <dbReference type="NCBI Taxonomy" id="97084"/>
    <lineage>
        <taxon>Bacteria</taxon>
        <taxon>Pseudomonadati</taxon>
        <taxon>Bdellovibrionota</taxon>
        <taxon>Bacteriovoracia</taxon>
        <taxon>Bacteriovoracales</taxon>
        <taxon>Halobacteriovoraceae</taxon>
        <taxon>Halobacteriovorax</taxon>
    </lineage>
</organism>
<dbReference type="Gene3D" id="3.40.50.300">
    <property type="entry name" value="P-loop containing nucleotide triphosphate hydrolases"/>
    <property type="match status" value="1"/>
</dbReference>
<dbReference type="Gene3D" id="2.40.50.100">
    <property type="match status" value="1"/>
</dbReference>
<keyword evidence="2" id="KW-1003">Cell membrane</keyword>
<gene>
    <name evidence="10" type="ORF">A9Q84_01780</name>
</gene>
<evidence type="ECO:0000259" key="9">
    <source>
        <dbReference type="PROSITE" id="PS50893"/>
    </source>
</evidence>
<dbReference type="AlphaFoldDB" id="A0A1Y5FC55"/>
<reference evidence="11" key="1">
    <citation type="journal article" date="2017" name="Proc. Natl. Acad. Sci. U.S.A.">
        <title>Simulation of Deepwater Horizon oil plume reveals substrate specialization within a complex community of hydrocarbon-degraders.</title>
        <authorList>
            <person name="Hu P."/>
            <person name="Dubinsky E.A."/>
            <person name="Probst A.J."/>
            <person name="Wang J."/>
            <person name="Sieber C.M.K."/>
            <person name="Tom L.M."/>
            <person name="Gardinali P."/>
            <person name="Banfield J.F."/>
            <person name="Atlas R.M."/>
            <person name="Andersen G.L."/>
        </authorList>
    </citation>
    <scope>NUCLEOTIDE SEQUENCE [LARGE SCALE GENOMIC DNA]</scope>
</reference>